<reference evidence="1" key="1">
    <citation type="submission" date="2024-12" db="EMBL/GenBank/DDBJ databases">
        <title>Comparative genomics and development of molecular markers within Purpureocillium lilacinum and among Purpureocillium species.</title>
        <authorList>
            <person name="Yeh Z.-Y."/>
            <person name="Ni N.-T."/>
            <person name="Lo P.-H."/>
            <person name="Mushyakhwo K."/>
            <person name="Lin C.-F."/>
            <person name="Nai Y.-S."/>
        </authorList>
    </citation>
    <scope>NUCLEOTIDE SEQUENCE</scope>
    <source>
        <strain evidence="1">NCHU-NPUST-175</strain>
    </source>
</reference>
<dbReference type="Proteomes" id="UP001638806">
    <property type="component" value="Unassembled WGS sequence"/>
</dbReference>
<comment type="caution">
    <text evidence="1">The sequence shown here is derived from an EMBL/GenBank/DDBJ whole genome shotgun (WGS) entry which is preliminary data.</text>
</comment>
<organism evidence="1 2">
    <name type="scientific">Purpureocillium lilacinum</name>
    <name type="common">Paecilomyces lilacinus</name>
    <dbReference type="NCBI Taxonomy" id="33203"/>
    <lineage>
        <taxon>Eukaryota</taxon>
        <taxon>Fungi</taxon>
        <taxon>Dikarya</taxon>
        <taxon>Ascomycota</taxon>
        <taxon>Pezizomycotina</taxon>
        <taxon>Sordariomycetes</taxon>
        <taxon>Hypocreomycetidae</taxon>
        <taxon>Hypocreales</taxon>
        <taxon>Ophiocordycipitaceae</taxon>
        <taxon>Purpureocillium</taxon>
    </lineage>
</organism>
<accession>A0ACC4DAC8</accession>
<dbReference type="EMBL" id="JBGNUJ010000012">
    <property type="protein sequence ID" value="KAL3952436.1"/>
    <property type="molecule type" value="Genomic_DNA"/>
</dbReference>
<name>A0ACC4DAC8_PURLI</name>
<proteinExistence type="predicted"/>
<gene>
    <name evidence="1" type="ORF">ACCO45_012379</name>
</gene>
<evidence type="ECO:0000313" key="1">
    <source>
        <dbReference type="EMBL" id="KAL3952436.1"/>
    </source>
</evidence>
<protein>
    <submittedName>
        <fullName evidence="1">Uncharacterized protein</fullName>
    </submittedName>
</protein>
<evidence type="ECO:0000313" key="2">
    <source>
        <dbReference type="Proteomes" id="UP001638806"/>
    </source>
</evidence>
<keyword evidence="2" id="KW-1185">Reference proteome</keyword>
<sequence>MDVVIRVGSSGKYEASRSATTVVAGARPDWGLVGHSAVKELRLDASSSLWRRAMACSVFPIILRSFALAKMDLRIRA</sequence>